<evidence type="ECO:0000256" key="1">
    <source>
        <dbReference type="SAM" id="MobiDB-lite"/>
    </source>
</evidence>
<dbReference type="GO" id="GO:0034220">
    <property type="term" value="P:monoatomic ion transmembrane transport"/>
    <property type="evidence" value="ECO:0007669"/>
    <property type="project" value="UniProtKB-KW"/>
</dbReference>
<keyword evidence="3" id="KW-0407">Ion channel</keyword>
<keyword evidence="3" id="KW-0813">Transport</keyword>
<dbReference type="Proteomes" id="UP001363151">
    <property type="component" value="Unassembled WGS sequence"/>
</dbReference>
<dbReference type="EMBL" id="JBBJCI010000417">
    <property type="protein sequence ID" value="KAK7231324.1"/>
    <property type="molecule type" value="Genomic_DNA"/>
</dbReference>
<keyword evidence="4" id="KW-1185">Reference proteome</keyword>
<sequence length="387" mass="43505">MVVAPRALALLLCASGVVSAPPRQQAPRARPAANARSPQRNAHRLHKAKAQNQAARARQQARTQNKKPVGPAQQEINKARIRADDIAAATVAARNLSGFCADPPRRVFKQNAKTIQPGPRSVEVDCFARFHEADLTVQPGDAAAGARMQKQCCNDKKRHGAFSPAYIVFPRSHLEAAMFYANGSVRDVDVNFMGRLHTKQETANRARKWIFDFVRSSFTNRSIFIDTTVQDPRTYKRLGPYDISIGADGKPAGFKPMGVMAEQTKTPCVMAKCSTDYFLRLARSRFTLSPAGDKPWSQRFFEAIMAGSIPLLDNKEHSGRNYKEKMLGYKYLLVSEYVARRRRFPGAAPYCQAWAEHNLDIFLRHQTYIMRRQTIHPNLERCIAEAF</sequence>
<keyword evidence="2" id="KW-0732">Signal</keyword>
<comment type="caution">
    <text evidence="3">The sequence shown here is derived from an EMBL/GenBank/DDBJ whole genome shotgun (WGS) entry which is preliminary data.</text>
</comment>
<feature type="signal peptide" evidence="2">
    <location>
        <begin position="1"/>
        <end position="19"/>
    </location>
</feature>
<feature type="compositionally biased region" description="Low complexity" evidence="1">
    <location>
        <begin position="50"/>
        <end position="67"/>
    </location>
</feature>
<accession>A0ABR1FIE7</accession>
<keyword evidence="3" id="KW-0406">Ion transport</keyword>
<feature type="compositionally biased region" description="Low complexity" evidence="1">
    <location>
        <begin position="21"/>
        <end position="40"/>
    </location>
</feature>
<protein>
    <submittedName>
        <fullName evidence="3">Potassium channel</fullName>
    </submittedName>
</protein>
<evidence type="ECO:0000313" key="3">
    <source>
        <dbReference type="EMBL" id="KAK7231324.1"/>
    </source>
</evidence>
<feature type="region of interest" description="Disordered" evidence="1">
    <location>
        <begin position="21"/>
        <end position="73"/>
    </location>
</feature>
<name>A0ABR1FIE7_AURAN</name>
<evidence type="ECO:0000313" key="4">
    <source>
        <dbReference type="Proteomes" id="UP001363151"/>
    </source>
</evidence>
<feature type="chain" id="PRO_5046262172" evidence="2">
    <location>
        <begin position="20"/>
        <end position="387"/>
    </location>
</feature>
<proteinExistence type="predicted"/>
<organism evidence="3 4">
    <name type="scientific">Aureococcus anophagefferens</name>
    <name type="common">Harmful bloom alga</name>
    <dbReference type="NCBI Taxonomy" id="44056"/>
    <lineage>
        <taxon>Eukaryota</taxon>
        <taxon>Sar</taxon>
        <taxon>Stramenopiles</taxon>
        <taxon>Ochrophyta</taxon>
        <taxon>Pelagophyceae</taxon>
        <taxon>Pelagomonadales</taxon>
        <taxon>Pelagomonadaceae</taxon>
        <taxon>Aureococcus</taxon>
    </lineage>
</organism>
<reference evidence="3 4" key="1">
    <citation type="submission" date="2024-03" db="EMBL/GenBank/DDBJ databases">
        <title>Aureococcus anophagefferens CCMP1851 and Kratosvirus quantuckense: Draft genome of a second virus-susceptible host strain in the model system.</title>
        <authorList>
            <person name="Chase E."/>
            <person name="Truchon A.R."/>
            <person name="Schepens W."/>
            <person name="Wilhelm S.W."/>
        </authorList>
    </citation>
    <scope>NUCLEOTIDE SEQUENCE [LARGE SCALE GENOMIC DNA]</scope>
    <source>
        <strain evidence="3 4">CCMP1851</strain>
    </source>
</reference>
<evidence type="ECO:0000256" key="2">
    <source>
        <dbReference type="SAM" id="SignalP"/>
    </source>
</evidence>
<gene>
    <name evidence="3" type="ORF">SO694_00073174</name>
</gene>